<dbReference type="EMBL" id="DSIY01000008">
    <property type="protein sequence ID" value="HEG89901.1"/>
    <property type="molecule type" value="Genomic_DNA"/>
</dbReference>
<dbReference type="PROSITE" id="PS51186">
    <property type="entry name" value="GNAT"/>
    <property type="match status" value="1"/>
</dbReference>
<evidence type="ECO:0000259" key="1">
    <source>
        <dbReference type="PROSITE" id="PS51186"/>
    </source>
</evidence>
<evidence type="ECO:0000313" key="2">
    <source>
        <dbReference type="EMBL" id="HEG89901.1"/>
    </source>
</evidence>
<dbReference type="SUPFAM" id="SSF55729">
    <property type="entry name" value="Acyl-CoA N-acyltransferases (Nat)"/>
    <property type="match status" value="1"/>
</dbReference>
<dbReference type="InterPro" id="IPR000182">
    <property type="entry name" value="GNAT_dom"/>
</dbReference>
<dbReference type="Pfam" id="PF00583">
    <property type="entry name" value="Acetyltransf_1"/>
    <property type="match status" value="1"/>
</dbReference>
<dbReference type="Gene3D" id="3.40.630.30">
    <property type="match status" value="1"/>
</dbReference>
<dbReference type="InterPro" id="IPR016181">
    <property type="entry name" value="Acyl_CoA_acyltransferase"/>
</dbReference>
<organism evidence="2">
    <name type="scientific">Thermorudis peleae</name>
    <dbReference type="NCBI Taxonomy" id="1382356"/>
    <lineage>
        <taxon>Bacteria</taxon>
        <taxon>Pseudomonadati</taxon>
        <taxon>Thermomicrobiota</taxon>
        <taxon>Thermomicrobia</taxon>
        <taxon>Thermomicrobia incertae sedis</taxon>
        <taxon>Thermorudis</taxon>
    </lineage>
</organism>
<gene>
    <name evidence="2" type="ORF">ENP34_00405</name>
</gene>
<accession>A0A831TE93</accession>
<dbReference type="AlphaFoldDB" id="A0A831TE93"/>
<proteinExistence type="predicted"/>
<comment type="caution">
    <text evidence="2">The sequence shown here is derived from an EMBL/GenBank/DDBJ whole genome shotgun (WGS) entry which is preliminary data.</text>
</comment>
<reference evidence="2" key="1">
    <citation type="journal article" date="2020" name="mSystems">
        <title>Genome- and Community-Level Interaction Insights into Carbon Utilization and Element Cycling Functions of Hydrothermarchaeota in Hydrothermal Sediment.</title>
        <authorList>
            <person name="Zhou Z."/>
            <person name="Liu Y."/>
            <person name="Xu W."/>
            <person name="Pan J."/>
            <person name="Luo Z.H."/>
            <person name="Li M."/>
        </authorList>
    </citation>
    <scope>NUCLEOTIDE SEQUENCE [LARGE SCALE GENOMIC DNA]</scope>
    <source>
        <strain evidence="2">SpSt-210</strain>
    </source>
</reference>
<sequence length="197" mass="21975">MTVPDSVMKLDARPVTAERWGDLERLFGPRGAYGGCWCTWWRLSRSEFSGYSAAERKQVLQGIVASGQVPGVLAYLDERPVAWCSIGPRESYPALERSRILARVDDQPVWSIVCFFVAREYRKRGLLVPSIQAAVAYAAQQGARIVEAYPVDPRGQAVEAVRSFTGLAPAFERAGFVEVARRSDRRPIMRYVIVPAP</sequence>
<feature type="domain" description="N-acetyltransferase" evidence="1">
    <location>
        <begin position="10"/>
        <end position="197"/>
    </location>
</feature>
<keyword evidence="2" id="KW-0808">Transferase</keyword>
<name>A0A831TE93_9BACT</name>
<dbReference type="GO" id="GO:0016747">
    <property type="term" value="F:acyltransferase activity, transferring groups other than amino-acyl groups"/>
    <property type="evidence" value="ECO:0007669"/>
    <property type="project" value="InterPro"/>
</dbReference>
<protein>
    <submittedName>
        <fullName evidence="2">GNAT family N-acetyltransferase</fullName>
    </submittedName>
</protein>